<proteinExistence type="predicted"/>
<gene>
    <name evidence="1" type="ORF">SDC9_167814</name>
</gene>
<protein>
    <submittedName>
        <fullName evidence="1">Uncharacterized protein</fullName>
    </submittedName>
</protein>
<sequence>MEARFLAGEKRRVMVRERCFMGRASVRGRHGLLELDRFKVLGQVSVRVEFVGDVLRAAAVGGKYLQHARHYLGSLVALEADALHLSREDSAAAALMQPAAAALLGNSFQHGWATELAVRRKVAAGTIWVKVPSS</sequence>
<comment type="caution">
    <text evidence="1">The sequence shown here is derived from an EMBL/GenBank/DDBJ whole genome shotgun (WGS) entry which is preliminary data.</text>
</comment>
<dbReference type="AlphaFoldDB" id="A0A645G1B3"/>
<name>A0A645G1B3_9ZZZZ</name>
<dbReference type="EMBL" id="VSSQ01068198">
    <property type="protein sequence ID" value="MPN20435.1"/>
    <property type="molecule type" value="Genomic_DNA"/>
</dbReference>
<reference evidence="1" key="1">
    <citation type="submission" date="2019-08" db="EMBL/GenBank/DDBJ databases">
        <authorList>
            <person name="Kucharzyk K."/>
            <person name="Murdoch R.W."/>
            <person name="Higgins S."/>
            <person name="Loffler F."/>
        </authorList>
    </citation>
    <scope>NUCLEOTIDE SEQUENCE</scope>
</reference>
<evidence type="ECO:0000313" key="1">
    <source>
        <dbReference type="EMBL" id="MPN20435.1"/>
    </source>
</evidence>
<accession>A0A645G1B3</accession>
<organism evidence="1">
    <name type="scientific">bioreactor metagenome</name>
    <dbReference type="NCBI Taxonomy" id="1076179"/>
    <lineage>
        <taxon>unclassified sequences</taxon>
        <taxon>metagenomes</taxon>
        <taxon>ecological metagenomes</taxon>
    </lineage>
</organism>